<keyword evidence="2" id="KW-1185">Reference proteome</keyword>
<dbReference type="Gene3D" id="3.30.70.330">
    <property type="match status" value="1"/>
</dbReference>
<evidence type="ECO:0000313" key="1">
    <source>
        <dbReference type="EMBL" id="KAL1116465.1"/>
    </source>
</evidence>
<dbReference type="PANTHER" id="PTHR15592">
    <property type="entry name" value="MATRIN 3/NUCLEAR PROTEIN 220-RELATED"/>
    <property type="match status" value="1"/>
</dbReference>
<dbReference type="Proteomes" id="UP001558652">
    <property type="component" value="Unassembled WGS sequence"/>
</dbReference>
<accession>A0ABD0YMK4</accession>
<dbReference type="EMBL" id="JBFDAA010000017">
    <property type="protein sequence ID" value="KAL1116465.1"/>
    <property type="molecule type" value="Genomic_DNA"/>
</dbReference>
<dbReference type="AlphaFoldDB" id="A0ABD0YMK4"/>
<dbReference type="InterPro" id="IPR012677">
    <property type="entry name" value="Nucleotide-bd_a/b_plait_sf"/>
</dbReference>
<evidence type="ECO:0000313" key="2">
    <source>
        <dbReference type="Proteomes" id="UP001558652"/>
    </source>
</evidence>
<sequence length="213" mass="23626">MLTLADGEYWKEGHYSRRRSRGRGGFEGWVLDDGENTRRLDESLDLRCNGSQYRAPSSGTIENQCKQGTQKYTSTLETGQGTIGWGGFEGFAIESDNAHTARVERNSVSESRKKKKKVVGIAFYLGAVMNPKVVTERGYGSGLNCPPTAKRNDFGLYSEAFLEMADELSAAAMVQYFSNCMAQLRGRAVYVQFSNHKELKTDQSHSNAVSTCC</sequence>
<protein>
    <submittedName>
        <fullName evidence="1">Uncharacterized protein</fullName>
    </submittedName>
</protein>
<proteinExistence type="predicted"/>
<dbReference type="SUPFAM" id="SSF54928">
    <property type="entry name" value="RNA-binding domain, RBD"/>
    <property type="match status" value="1"/>
</dbReference>
<organism evidence="1 2">
    <name type="scientific">Ranatra chinensis</name>
    <dbReference type="NCBI Taxonomy" id="642074"/>
    <lineage>
        <taxon>Eukaryota</taxon>
        <taxon>Metazoa</taxon>
        <taxon>Ecdysozoa</taxon>
        <taxon>Arthropoda</taxon>
        <taxon>Hexapoda</taxon>
        <taxon>Insecta</taxon>
        <taxon>Pterygota</taxon>
        <taxon>Neoptera</taxon>
        <taxon>Paraneoptera</taxon>
        <taxon>Hemiptera</taxon>
        <taxon>Heteroptera</taxon>
        <taxon>Panheteroptera</taxon>
        <taxon>Nepomorpha</taxon>
        <taxon>Nepidae</taxon>
        <taxon>Ranatrinae</taxon>
        <taxon>Ranatra</taxon>
    </lineage>
</organism>
<gene>
    <name evidence="1" type="ORF">AAG570_004938</name>
</gene>
<name>A0ABD0YMK4_9HEMI</name>
<comment type="caution">
    <text evidence="1">The sequence shown here is derived from an EMBL/GenBank/DDBJ whole genome shotgun (WGS) entry which is preliminary data.</text>
</comment>
<dbReference type="InterPro" id="IPR035979">
    <property type="entry name" value="RBD_domain_sf"/>
</dbReference>
<reference evidence="1 2" key="1">
    <citation type="submission" date="2024-07" db="EMBL/GenBank/DDBJ databases">
        <title>Chromosome-level genome assembly of the water stick insect Ranatra chinensis (Heteroptera: Nepidae).</title>
        <authorList>
            <person name="Liu X."/>
        </authorList>
    </citation>
    <scope>NUCLEOTIDE SEQUENCE [LARGE SCALE GENOMIC DNA]</scope>
    <source>
        <strain evidence="1">Cailab_2021Rc</strain>
        <tissue evidence="1">Muscle</tissue>
    </source>
</reference>